<reference evidence="2 3" key="1">
    <citation type="submission" date="2019-02" db="EMBL/GenBank/DDBJ databases">
        <title>Dyella amyloliquefaciens sp. nov., isolated from forest soil.</title>
        <authorList>
            <person name="Gao Z.-H."/>
            <person name="Qiu L.-H."/>
        </authorList>
    </citation>
    <scope>NUCLEOTIDE SEQUENCE [LARGE SCALE GENOMIC DNA]</scope>
    <source>
        <strain evidence="2 3">KACC 12747</strain>
    </source>
</reference>
<organism evidence="2 3">
    <name type="scientific">Dyella soli</name>
    <dbReference type="NCBI Taxonomy" id="522319"/>
    <lineage>
        <taxon>Bacteria</taxon>
        <taxon>Pseudomonadati</taxon>
        <taxon>Pseudomonadota</taxon>
        <taxon>Gammaproteobacteria</taxon>
        <taxon>Lysobacterales</taxon>
        <taxon>Rhodanobacteraceae</taxon>
        <taxon>Dyella</taxon>
    </lineage>
</organism>
<protein>
    <submittedName>
        <fullName evidence="2">Uncharacterized protein</fullName>
    </submittedName>
</protein>
<feature type="transmembrane region" description="Helical" evidence="1">
    <location>
        <begin position="270"/>
        <end position="297"/>
    </location>
</feature>
<dbReference type="EMBL" id="SJTG01000005">
    <property type="protein sequence ID" value="TCI07310.1"/>
    <property type="molecule type" value="Genomic_DNA"/>
</dbReference>
<feature type="transmembrane region" description="Helical" evidence="1">
    <location>
        <begin position="223"/>
        <end position="250"/>
    </location>
</feature>
<dbReference type="AlphaFoldDB" id="A0A4R0YME2"/>
<feature type="transmembrane region" description="Helical" evidence="1">
    <location>
        <begin position="79"/>
        <end position="100"/>
    </location>
</feature>
<feature type="transmembrane region" description="Helical" evidence="1">
    <location>
        <begin position="166"/>
        <end position="189"/>
    </location>
</feature>
<keyword evidence="1" id="KW-1133">Transmembrane helix</keyword>
<name>A0A4R0YME2_9GAMM</name>
<dbReference type="RefSeq" id="WP_131412596.1">
    <property type="nucleotide sequence ID" value="NZ_SJTG01000005.1"/>
</dbReference>
<feature type="transmembrane region" description="Helical" evidence="1">
    <location>
        <begin position="24"/>
        <end position="47"/>
    </location>
</feature>
<feature type="transmembrane region" description="Helical" evidence="1">
    <location>
        <begin position="121"/>
        <end position="154"/>
    </location>
</feature>
<proteinExistence type="predicted"/>
<keyword evidence="3" id="KW-1185">Reference proteome</keyword>
<sequence>MADFSISKAIGSGFSLIARRPGSVIAWSMAYLLVAVVPMALMFGYLLSELPSLFANLRHMDPKVGLSADVFRLQSKMMMANPLVFVSSLAGRALLVGAIYRSVLEPGNRRFFALRFSKQELWLALSLFVYGLIVAFALLGVMLGGGVLGGLAWLVSSLITDPVAATLTRVVLIGGVVIAAVGVWAWVAIRFSLGPVMTFAEQEFRLPESWAFTKGHAWKLTGLGATLAIIALAIGLAVEGVILAIAYSRLGGFDQAHLQAFFPQGQIPNVVPLLFTLAPAIALGFALVGPMSAILVAPLASVYRDLKGQGVADGAGRA</sequence>
<comment type="caution">
    <text evidence="2">The sequence shown here is derived from an EMBL/GenBank/DDBJ whole genome shotgun (WGS) entry which is preliminary data.</text>
</comment>
<keyword evidence="1" id="KW-0472">Membrane</keyword>
<gene>
    <name evidence="2" type="ORF">EZM97_32470</name>
</gene>
<accession>A0A4R0YME2</accession>
<keyword evidence="1" id="KW-0812">Transmembrane</keyword>
<dbReference type="Proteomes" id="UP000291822">
    <property type="component" value="Unassembled WGS sequence"/>
</dbReference>
<evidence type="ECO:0000313" key="3">
    <source>
        <dbReference type="Proteomes" id="UP000291822"/>
    </source>
</evidence>
<evidence type="ECO:0000256" key="1">
    <source>
        <dbReference type="SAM" id="Phobius"/>
    </source>
</evidence>
<evidence type="ECO:0000313" key="2">
    <source>
        <dbReference type="EMBL" id="TCI07310.1"/>
    </source>
</evidence>